<organism evidence="1 2">
    <name type="scientific">Arabidopsis thaliana</name>
    <name type="common">Mouse-ear cress</name>
    <dbReference type="NCBI Taxonomy" id="3702"/>
    <lineage>
        <taxon>Eukaryota</taxon>
        <taxon>Viridiplantae</taxon>
        <taxon>Streptophyta</taxon>
        <taxon>Embryophyta</taxon>
        <taxon>Tracheophyta</taxon>
        <taxon>Spermatophyta</taxon>
        <taxon>Magnoliopsida</taxon>
        <taxon>eudicotyledons</taxon>
        <taxon>Gunneridae</taxon>
        <taxon>Pentapetalae</taxon>
        <taxon>rosids</taxon>
        <taxon>malvids</taxon>
        <taxon>Brassicales</taxon>
        <taxon>Brassicaceae</taxon>
        <taxon>Camelineae</taxon>
        <taxon>Arabidopsis</taxon>
    </lineage>
</organism>
<dbReference type="Proteomes" id="UP000078284">
    <property type="component" value="Chromosome 4"/>
</dbReference>
<evidence type="ECO:0000313" key="2">
    <source>
        <dbReference type="Proteomes" id="UP000078284"/>
    </source>
</evidence>
<protein>
    <submittedName>
        <fullName evidence="1">Uncharacterized protein</fullName>
    </submittedName>
</protein>
<accession>A0A178V0S5</accession>
<reference evidence="2" key="1">
    <citation type="journal article" date="2016" name="Proc. Natl. Acad. Sci. U.S.A.">
        <title>Chromosome-level assembly of Arabidopsis thaliana Ler reveals the extent of translocation and inversion polymorphisms.</title>
        <authorList>
            <person name="Zapata L."/>
            <person name="Ding J."/>
            <person name="Willing E.M."/>
            <person name="Hartwig B."/>
            <person name="Bezdan D."/>
            <person name="Jiao W.B."/>
            <person name="Patel V."/>
            <person name="Velikkakam James G."/>
            <person name="Koornneef M."/>
            <person name="Ossowski S."/>
            <person name="Schneeberger K."/>
        </authorList>
    </citation>
    <scope>NUCLEOTIDE SEQUENCE [LARGE SCALE GENOMIC DNA]</scope>
    <source>
        <strain evidence="2">cv. Landsberg erecta</strain>
    </source>
</reference>
<proteinExistence type="predicted"/>
<sequence>MRYRNYVEAYSQNTEAPQCGQVRVWTARMSGIWFKISYNNPSGRYIRGWKY</sequence>
<evidence type="ECO:0000313" key="1">
    <source>
        <dbReference type="EMBL" id="OAO99257.1"/>
    </source>
</evidence>
<gene>
    <name evidence="1" type="ordered locus">AXX17_At4g14980</name>
</gene>
<name>A0A178V0S5_ARATH</name>
<dbReference type="AlphaFoldDB" id="A0A178V0S5"/>
<dbReference type="EMBL" id="LUHQ01000004">
    <property type="protein sequence ID" value="OAO99257.1"/>
    <property type="molecule type" value="Genomic_DNA"/>
</dbReference>
<comment type="caution">
    <text evidence="1">The sequence shown here is derived from an EMBL/GenBank/DDBJ whole genome shotgun (WGS) entry which is preliminary data.</text>
</comment>